<evidence type="ECO:0000259" key="8">
    <source>
        <dbReference type="Pfam" id="PF00149"/>
    </source>
</evidence>
<sequence length="399" mass="45604">MHIFHISDLHIGKQLNGYSLRKNQEKVLEQVAAAAKSEKPDVILICGDIYDKTVPSGEAYQMFDHFLESLGDIRPQIPALIIAGNHDSPERLKFASSFLEKHKIYIAALPPQQPEERLKKIRLEDECGPVNFYMLPFVKPGMVRQLIQREKEEQGEEIQGEFGYQEAVEAILKREKIDLSERNVLLSHQFYTAGENRPETCDSELAAAAAGGLDEIHIKAVEMFDYVALGHLHGFQSVGRDYICYSGSPYKYSVSEERHKKGILSVKLGKKGEPVEKKRIPLSGLQDVRKEQGTLEEVLGRATEENRKDFVSITLTDEKETYNFRDKLEEVYEYILDIRIDNERIRKAIEGDREELRTLTPLESFCEFYQAVRHVPISQEEAEVMEQVITGVERMGEDG</sequence>
<comment type="subunit">
    <text evidence="2 7">Heterodimer of SbcC and SbcD.</text>
</comment>
<dbReference type="InterPro" id="IPR004843">
    <property type="entry name" value="Calcineurin-like_PHP"/>
</dbReference>
<comment type="function">
    <text evidence="7">SbcCD cleaves DNA hairpin structures. These structures can inhibit DNA replication and are intermediates in certain DNA recombination reactions. The complex acts as a 3'-&gt;5' double strand exonuclease that can open hairpins. It also has a 5' single-strand endonuclease activity.</text>
</comment>
<dbReference type="GO" id="GO:0006260">
    <property type="term" value="P:DNA replication"/>
    <property type="evidence" value="ECO:0007669"/>
    <property type="project" value="UniProtKB-KW"/>
</dbReference>
<reference evidence="10" key="2">
    <citation type="submission" date="2021-04" db="EMBL/GenBank/DDBJ databases">
        <authorList>
            <person name="Gilroy R."/>
        </authorList>
    </citation>
    <scope>NUCLEOTIDE SEQUENCE</scope>
    <source>
        <strain evidence="10">CHK178-16964</strain>
    </source>
</reference>
<evidence type="ECO:0000256" key="6">
    <source>
        <dbReference type="ARBA" id="ARBA00022839"/>
    </source>
</evidence>
<dbReference type="InterPro" id="IPR004593">
    <property type="entry name" value="SbcD"/>
</dbReference>
<dbReference type="InterPro" id="IPR050535">
    <property type="entry name" value="DNA_Repair-Maintenance_Comp"/>
</dbReference>
<dbReference type="SUPFAM" id="SSF56300">
    <property type="entry name" value="Metallo-dependent phosphatases"/>
    <property type="match status" value="1"/>
</dbReference>
<evidence type="ECO:0000256" key="1">
    <source>
        <dbReference type="ARBA" id="ARBA00010555"/>
    </source>
</evidence>
<comment type="similarity">
    <text evidence="1 7">Belongs to the SbcD family.</text>
</comment>
<dbReference type="Pfam" id="PF00149">
    <property type="entry name" value="Metallophos"/>
    <property type="match status" value="1"/>
</dbReference>
<dbReference type="Proteomes" id="UP000823900">
    <property type="component" value="Unassembled WGS sequence"/>
</dbReference>
<accession>A0A9D2HJH5</accession>
<name>A0A9D2HJH5_9FIRM</name>
<evidence type="ECO:0000256" key="4">
    <source>
        <dbReference type="ARBA" id="ARBA00022722"/>
    </source>
</evidence>
<protein>
    <recommendedName>
        <fullName evidence="3 7">Nuclease SbcCD subunit D</fullName>
    </recommendedName>
</protein>
<dbReference type="GO" id="GO:0008408">
    <property type="term" value="F:3'-5' exonuclease activity"/>
    <property type="evidence" value="ECO:0007669"/>
    <property type="project" value="InterPro"/>
</dbReference>
<evidence type="ECO:0000256" key="3">
    <source>
        <dbReference type="ARBA" id="ARBA00013365"/>
    </source>
</evidence>
<keyword evidence="7" id="KW-0255">Endonuclease</keyword>
<evidence type="ECO:0000256" key="5">
    <source>
        <dbReference type="ARBA" id="ARBA00022801"/>
    </source>
</evidence>
<dbReference type="EMBL" id="DWZA01000091">
    <property type="protein sequence ID" value="HJA71987.1"/>
    <property type="molecule type" value="Genomic_DNA"/>
</dbReference>
<feature type="domain" description="Calcineurin-like phosphoesterase" evidence="8">
    <location>
        <begin position="1"/>
        <end position="107"/>
    </location>
</feature>
<dbReference type="AlphaFoldDB" id="A0A9D2HJH5"/>
<dbReference type="CDD" id="cd00840">
    <property type="entry name" value="MPP_Mre11_N"/>
    <property type="match status" value="1"/>
</dbReference>
<dbReference type="PANTHER" id="PTHR30337">
    <property type="entry name" value="COMPONENT OF ATP-DEPENDENT DSDNA EXONUCLEASE"/>
    <property type="match status" value="1"/>
</dbReference>
<dbReference type="PANTHER" id="PTHR30337:SF0">
    <property type="entry name" value="NUCLEASE SBCCD SUBUNIT D"/>
    <property type="match status" value="1"/>
</dbReference>
<gene>
    <name evidence="7" type="primary">sbcD</name>
    <name evidence="10" type="ORF">IAA07_10525</name>
</gene>
<dbReference type="GO" id="GO:0004519">
    <property type="term" value="F:endonuclease activity"/>
    <property type="evidence" value="ECO:0007669"/>
    <property type="project" value="UniProtKB-KW"/>
</dbReference>
<keyword evidence="4 7" id="KW-0540">Nuclease</keyword>
<dbReference type="InterPro" id="IPR029052">
    <property type="entry name" value="Metallo-depent_PP-like"/>
</dbReference>
<comment type="caution">
    <text evidence="10">The sequence shown here is derived from an EMBL/GenBank/DDBJ whole genome shotgun (WGS) entry which is preliminary data.</text>
</comment>
<evidence type="ECO:0000256" key="7">
    <source>
        <dbReference type="RuleBase" id="RU363069"/>
    </source>
</evidence>
<feature type="domain" description="Nuclease SbcCD subunit D C-terminal" evidence="9">
    <location>
        <begin position="286"/>
        <end position="372"/>
    </location>
</feature>
<keyword evidence="7" id="KW-0233">DNA recombination</keyword>
<keyword evidence="5 7" id="KW-0378">Hydrolase</keyword>
<keyword evidence="6 7" id="KW-0269">Exonuclease</keyword>
<dbReference type="InterPro" id="IPR041796">
    <property type="entry name" value="Mre11_N"/>
</dbReference>
<evidence type="ECO:0000313" key="11">
    <source>
        <dbReference type="Proteomes" id="UP000823900"/>
    </source>
</evidence>
<proteinExistence type="inferred from homology"/>
<evidence type="ECO:0000313" key="10">
    <source>
        <dbReference type="EMBL" id="HJA71987.1"/>
    </source>
</evidence>
<organism evidence="10 11">
    <name type="scientific">Candidatus Lachnoclostridium stercoravium</name>
    <dbReference type="NCBI Taxonomy" id="2838633"/>
    <lineage>
        <taxon>Bacteria</taxon>
        <taxon>Bacillati</taxon>
        <taxon>Bacillota</taxon>
        <taxon>Clostridia</taxon>
        <taxon>Lachnospirales</taxon>
        <taxon>Lachnospiraceae</taxon>
    </lineage>
</organism>
<dbReference type="Pfam" id="PF12320">
    <property type="entry name" value="SbcD_C"/>
    <property type="match status" value="1"/>
</dbReference>
<dbReference type="GO" id="GO:0006310">
    <property type="term" value="P:DNA recombination"/>
    <property type="evidence" value="ECO:0007669"/>
    <property type="project" value="UniProtKB-KW"/>
</dbReference>
<evidence type="ECO:0000256" key="2">
    <source>
        <dbReference type="ARBA" id="ARBA00011322"/>
    </source>
</evidence>
<reference evidence="10" key="1">
    <citation type="journal article" date="2021" name="PeerJ">
        <title>Extensive microbial diversity within the chicken gut microbiome revealed by metagenomics and culture.</title>
        <authorList>
            <person name="Gilroy R."/>
            <person name="Ravi A."/>
            <person name="Getino M."/>
            <person name="Pursley I."/>
            <person name="Horton D.L."/>
            <person name="Alikhan N.F."/>
            <person name="Baker D."/>
            <person name="Gharbi K."/>
            <person name="Hall N."/>
            <person name="Watson M."/>
            <person name="Adriaenssens E.M."/>
            <person name="Foster-Nyarko E."/>
            <person name="Jarju S."/>
            <person name="Secka A."/>
            <person name="Antonio M."/>
            <person name="Oren A."/>
            <person name="Chaudhuri R.R."/>
            <person name="La Ragione R."/>
            <person name="Hildebrand F."/>
            <person name="Pallen M.J."/>
        </authorList>
    </citation>
    <scope>NUCLEOTIDE SEQUENCE</scope>
    <source>
        <strain evidence="10">CHK178-16964</strain>
    </source>
</reference>
<dbReference type="Gene3D" id="3.60.21.10">
    <property type="match status" value="1"/>
</dbReference>
<keyword evidence="7" id="KW-0235">DNA replication</keyword>
<evidence type="ECO:0000259" key="9">
    <source>
        <dbReference type="Pfam" id="PF12320"/>
    </source>
</evidence>
<dbReference type="InterPro" id="IPR026843">
    <property type="entry name" value="SbcD_C"/>
</dbReference>
<dbReference type="NCBIfam" id="TIGR00619">
    <property type="entry name" value="sbcd"/>
    <property type="match status" value="1"/>
</dbReference>